<evidence type="ECO:0000313" key="2">
    <source>
        <dbReference type="Proteomes" id="UP000680067"/>
    </source>
</evidence>
<dbReference type="EMBL" id="JAGSPN010000018">
    <property type="protein sequence ID" value="MBR7784054.1"/>
    <property type="molecule type" value="Genomic_DNA"/>
</dbReference>
<sequence length="96" mass="10561">MHDWTLKNVNFEWELARVVLELNDSVSAVRTLVADGVTELSVPRNNAWGSSVSVNDVHEIEELPSGLKQLKIEMQSGDVIQIVAAKFALPFDGLTA</sequence>
<dbReference type="RefSeq" id="WP_212689326.1">
    <property type="nucleotide sequence ID" value="NZ_JAGSPN010000018.1"/>
</dbReference>
<evidence type="ECO:0000313" key="1">
    <source>
        <dbReference type="EMBL" id="MBR7784054.1"/>
    </source>
</evidence>
<dbReference type="AlphaFoldDB" id="A0A941DQN2"/>
<accession>A0A941DQN2</accession>
<organism evidence="1 2">
    <name type="scientific">Undibacterium luofuense</name>
    <dbReference type="NCBI Taxonomy" id="2828733"/>
    <lineage>
        <taxon>Bacteria</taxon>
        <taxon>Pseudomonadati</taxon>
        <taxon>Pseudomonadota</taxon>
        <taxon>Betaproteobacteria</taxon>
        <taxon>Burkholderiales</taxon>
        <taxon>Oxalobacteraceae</taxon>
        <taxon>Undibacterium</taxon>
    </lineage>
</organism>
<name>A0A941DQN2_9BURK</name>
<protein>
    <submittedName>
        <fullName evidence="1">Uncharacterized protein</fullName>
    </submittedName>
</protein>
<keyword evidence="2" id="KW-1185">Reference proteome</keyword>
<comment type="caution">
    <text evidence="1">The sequence shown here is derived from an EMBL/GenBank/DDBJ whole genome shotgun (WGS) entry which is preliminary data.</text>
</comment>
<dbReference type="Proteomes" id="UP000680067">
    <property type="component" value="Unassembled WGS sequence"/>
</dbReference>
<proteinExistence type="predicted"/>
<gene>
    <name evidence="1" type="ORF">KDM89_18055</name>
</gene>
<reference evidence="1" key="1">
    <citation type="submission" date="2021-04" db="EMBL/GenBank/DDBJ databases">
        <title>novel species isolated from subtropical streams in China.</title>
        <authorList>
            <person name="Lu H."/>
        </authorList>
    </citation>
    <scope>NUCLEOTIDE SEQUENCE</scope>
    <source>
        <strain evidence="1">LFS511W</strain>
    </source>
</reference>